<comment type="function">
    <text evidence="11">Participates in the formation of the lipid-linked precursor oligosaccharide for N-glycosylation. Involved in assembling the dolichol-pyrophosphate-GlcNAc(2)-Man(5) intermediate on the cytoplasmic surface of the ER.</text>
</comment>
<dbReference type="EC" id="2.4.1.142" evidence="3"/>
<evidence type="ECO:0000256" key="5">
    <source>
        <dbReference type="ARBA" id="ARBA00022676"/>
    </source>
</evidence>
<evidence type="ECO:0000256" key="11">
    <source>
        <dbReference type="ARBA" id="ARBA00024899"/>
    </source>
</evidence>
<dbReference type="PANTHER" id="PTHR13036">
    <property type="entry name" value="BETA1,4 MANNOSYLTRANSFERASE"/>
    <property type="match status" value="1"/>
</dbReference>
<evidence type="ECO:0000256" key="12">
    <source>
        <dbReference type="SAM" id="Phobius"/>
    </source>
</evidence>
<dbReference type="SUPFAM" id="SSF53756">
    <property type="entry name" value="UDP-Glycosyltransferase/glycogen phosphorylase"/>
    <property type="match status" value="1"/>
</dbReference>
<dbReference type="Gene3D" id="3.40.50.2000">
    <property type="entry name" value="Glycogen Phosphorylase B"/>
    <property type="match status" value="1"/>
</dbReference>
<dbReference type="EMBL" id="JANBQD010000017">
    <property type="protein sequence ID" value="KAJ1993659.1"/>
    <property type="molecule type" value="Genomic_DNA"/>
</dbReference>
<evidence type="ECO:0000256" key="2">
    <source>
        <dbReference type="ARBA" id="ARBA00004922"/>
    </source>
</evidence>
<keyword evidence="5 13" id="KW-0328">Glycosyltransferase</keyword>
<evidence type="ECO:0000256" key="3">
    <source>
        <dbReference type="ARBA" id="ARBA00012611"/>
    </source>
</evidence>
<dbReference type="InterPro" id="IPR026051">
    <property type="entry name" value="ALG1-like"/>
</dbReference>
<evidence type="ECO:0000256" key="7">
    <source>
        <dbReference type="ARBA" id="ARBA00022692"/>
    </source>
</evidence>
<evidence type="ECO:0000256" key="4">
    <source>
        <dbReference type="ARBA" id="ARBA00015841"/>
    </source>
</evidence>
<dbReference type="Pfam" id="PF13692">
    <property type="entry name" value="Glyco_trans_1_4"/>
    <property type="match status" value="1"/>
</dbReference>
<comment type="pathway">
    <text evidence="2">Protein modification; protein glycosylation.</text>
</comment>
<evidence type="ECO:0000313" key="14">
    <source>
        <dbReference type="Proteomes" id="UP001151295"/>
    </source>
</evidence>
<accession>A0ABQ8PR65</accession>
<evidence type="ECO:0000256" key="1">
    <source>
        <dbReference type="ARBA" id="ARBA00004389"/>
    </source>
</evidence>
<name>A0ABQ8PR65_9FUNG</name>
<gene>
    <name evidence="13" type="primary">ALG1</name>
    <name evidence="13" type="ORF">EDC05_002052</name>
</gene>
<dbReference type="Proteomes" id="UP001151295">
    <property type="component" value="Unassembled WGS sequence"/>
</dbReference>
<evidence type="ECO:0000256" key="9">
    <source>
        <dbReference type="ARBA" id="ARBA00022989"/>
    </source>
</evidence>
<comment type="subcellular location">
    <subcellularLocation>
        <location evidence="1">Endoplasmic reticulum membrane</location>
        <topology evidence="1">Single-pass membrane protein</topology>
    </subcellularLocation>
</comment>
<keyword evidence="9 12" id="KW-1133">Transmembrane helix</keyword>
<protein>
    <recommendedName>
        <fullName evidence="4">Chitobiosyldiphosphodolichol beta-mannosyltransferase</fullName>
        <ecNumber evidence="3">2.4.1.142</ecNumber>
    </recommendedName>
</protein>
<proteinExistence type="predicted"/>
<evidence type="ECO:0000313" key="13">
    <source>
        <dbReference type="EMBL" id="KAJ1993659.1"/>
    </source>
</evidence>
<comment type="caution">
    <text evidence="13">The sequence shown here is derived from an EMBL/GenBank/DDBJ whole genome shotgun (WGS) entry which is preliminary data.</text>
</comment>
<evidence type="ECO:0000256" key="6">
    <source>
        <dbReference type="ARBA" id="ARBA00022679"/>
    </source>
</evidence>
<reference evidence="13" key="1">
    <citation type="submission" date="2022-07" db="EMBL/GenBank/DDBJ databases">
        <title>Phylogenomic reconstructions and comparative analyses of Kickxellomycotina fungi.</title>
        <authorList>
            <person name="Reynolds N.K."/>
            <person name="Stajich J.E."/>
            <person name="Barry K."/>
            <person name="Grigoriev I.V."/>
            <person name="Crous P."/>
            <person name="Smith M.E."/>
        </authorList>
    </citation>
    <scope>NUCLEOTIDE SEQUENCE</scope>
    <source>
        <strain evidence="13">BCRC 34882</strain>
    </source>
</reference>
<keyword evidence="7 12" id="KW-0812">Transmembrane</keyword>
<evidence type="ECO:0000256" key="10">
    <source>
        <dbReference type="ARBA" id="ARBA00023136"/>
    </source>
</evidence>
<dbReference type="PANTHER" id="PTHR13036:SF0">
    <property type="entry name" value="CHITOBIOSYLDIPHOSPHODOLICHOL BETA-MANNOSYLTRANSFERASE"/>
    <property type="match status" value="1"/>
</dbReference>
<organism evidence="13 14">
    <name type="scientific">Coemansia umbellata</name>
    <dbReference type="NCBI Taxonomy" id="1424467"/>
    <lineage>
        <taxon>Eukaryota</taxon>
        <taxon>Fungi</taxon>
        <taxon>Fungi incertae sedis</taxon>
        <taxon>Zoopagomycota</taxon>
        <taxon>Kickxellomycotina</taxon>
        <taxon>Kickxellomycetes</taxon>
        <taxon>Kickxellales</taxon>
        <taxon>Kickxellaceae</taxon>
        <taxon>Coemansia</taxon>
    </lineage>
</organism>
<dbReference type="GO" id="GO:0004578">
    <property type="term" value="F:chitobiosyldiphosphodolichol beta-mannosyltransferase activity"/>
    <property type="evidence" value="ECO:0007669"/>
    <property type="project" value="UniProtKB-EC"/>
</dbReference>
<keyword evidence="14" id="KW-1185">Reference proteome</keyword>
<keyword evidence="10 12" id="KW-0472">Membrane</keyword>
<evidence type="ECO:0000256" key="8">
    <source>
        <dbReference type="ARBA" id="ARBA00022824"/>
    </source>
</evidence>
<sequence length="461" mass="50722">MSMRKKNSGNSKSKLLIPAKTQSRRVAVLVLGDIGQSPRMQYHALSLAQAGHFVDFIGYDGAKPMNQVLSSPNIKLRHIRALPRPTSAPRAAFYLYALFKVLYQIVMLLWLFLFVIPTPNYIIVQNPPAIPTLAVARASAFMTGAKLIIDWHNYGYTILAMSLGDGHPIVSVAKWIELLFGAKAYAHLCVTSAMAADLRDNWKIGGKIVVLHDKAPKHFRRLTASEMHKPANVNTTDISNISNSGNNEESLLTYRKADGTVDMRKKRPMLIVSTTSWTADEDFSVLLKALVLYDTVATQINNSIEDNSNREALPSLAVLITGKGPLRAYYEEEISRLQLCTVRIATAWLSAEDYPLVLGSADLGVSLHTSSSGLDLPMKVVDMLGCGTPVCAYEFPCIGELVTADNGMVFCSAAELAQQIQDLAGQLDSRGSAYQRLLQGAAAFRQIDWNTNYKCVLELLR</sequence>
<feature type="transmembrane region" description="Helical" evidence="12">
    <location>
        <begin position="93"/>
        <end position="116"/>
    </location>
</feature>
<keyword evidence="8" id="KW-0256">Endoplasmic reticulum</keyword>
<keyword evidence="6 13" id="KW-0808">Transferase</keyword>